<dbReference type="InterPro" id="IPR001279">
    <property type="entry name" value="Metallo-B-lactamas"/>
</dbReference>
<dbReference type="SMART" id="SM00849">
    <property type="entry name" value="Lactamase_B"/>
    <property type="match status" value="1"/>
</dbReference>
<dbReference type="Proteomes" id="UP001500449">
    <property type="component" value="Unassembled WGS sequence"/>
</dbReference>
<keyword evidence="3" id="KW-1185">Reference proteome</keyword>
<dbReference type="Pfam" id="PF00753">
    <property type="entry name" value="Lactamase_B"/>
    <property type="match status" value="1"/>
</dbReference>
<dbReference type="EMBL" id="BAAAQK010000009">
    <property type="protein sequence ID" value="GAA1852278.1"/>
    <property type="molecule type" value="Genomic_DNA"/>
</dbReference>
<dbReference type="Gene3D" id="3.60.15.10">
    <property type="entry name" value="Ribonuclease Z/Hydroxyacylglutathione hydrolase-like"/>
    <property type="match status" value="1"/>
</dbReference>
<protein>
    <submittedName>
        <fullName evidence="2">MBL fold metallo-hydrolase</fullName>
    </submittedName>
</protein>
<dbReference type="SUPFAM" id="SSF56281">
    <property type="entry name" value="Metallo-hydrolase/oxidoreductase"/>
    <property type="match status" value="1"/>
</dbReference>
<dbReference type="RefSeq" id="WP_344417962.1">
    <property type="nucleotide sequence ID" value="NZ_BAAAQK010000009.1"/>
</dbReference>
<reference evidence="2 3" key="1">
    <citation type="journal article" date="2019" name="Int. J. Syst. Evol. Microbiol.">
        <title>The Global Catalogue of Microorganisms (GCM) 10K type strain sequencing project: providing services to taxonomists for standard genome sequencing and annotation.</title>
        <authorList>
            <consortium name="The Broad Institute Genomics Platform"/>
            <consortium name="The Broad Institute Genome Sequencing Center for Infectious Disease"/>
            <person name="Wu L."/>
            <person name="Ma J."/>
        </authorList>
    </citation>
    <scope>NUCLEOTIDE SEQUENCE [LARGE SCALE GENOMIC DNA]</scope>
    <source>
        <strain evidence="2 3">JCM 16009</strain>
    </source>
</reference>
<dbReference type="InterPro" id="IPR036866">
    <property type="entry name" value="RibonucZ/Hydroxyglut_hydro"/>
</dbReference>
<dbReference type="PANTHER" id="PTHR42951">
    <property type="entry name" value="METALLO-BETA-LACTAMASE DOMAIN-CONTAINING"/>
    <property type="match status" value="1"/>
</dbReference>
<name>A0ABN2N5I5_9PSEU</name>
<comment type="caution">
    <text evidence="2">The sequence shown here is derived from an EMBL/GenBank/DDBJ whole genome shotgun (WGS) entry which is preliminary data.</text>
</comment>
<dbReference type="PANTHER" id="PTHR42951:SF4">
    <property type="entry name" value="ACYL-COENZYME A THIOESTERASE MBLAC2"/>
    <property type="match status" value="1"/>
</dbReference>
<accession>A0ABN2N5I5</accession>
<dbReference type="InterPro" id="IPR050855">
    <property type="entry name" value="NDM-1-like"/>
</dbReference>
<dbReference type="CDD" id="cd16282">
    <property type="entry name" value="metallo-hydrolase-like_MBL-fold"/>
    <property type="match status" value="1"/>
</dbReference>
<proteinExistence type="predicted"/>
<sequence>MFAHLQPPGGWGLSNAALVRGPDALVLVDTAATEARTRDLVAAIARVDRRPVSALVATHDHGDHTFGNSAFADTATIVSHHRARAGVVTRGLAMTELWPDTDWGDLRVAPPTLTYSSALTLHAGQPVELIHPGPAHTTGDTLVWLPERRVLIAGDVVLGGVTPFVLMGSVRGTLDTLDLIRDLDPLVIVGGHGTVTGPEALDVAEAYLQRVLALAREGHEQGLGPLEVARRAGYGEFADLLDAERLVANLHRAYREIDASGSPLAVHLPSAPATADMVALRGGPLECLA</sequence>
<feature type="domain" description="Metallo-beta-lactamase" evidence="1">
    <location>
        <begin position="13"/>
        <end position="192"/>
    </location>
</feature>
<gene>
    <name evidence="2" type="ORF">GCM10009836_35420</name>
</gene>
<evidence type="ECO:0000313" key="3">
    <source>
        <dbReference type="Proteomes" id="UP001500449"/>
    </source>
</evidence>
<organism evidence="2 3">
    <name type="scientific">Pseudonocardia ailaonensis</name>
    <dbReference type="NCBI Taxonomy" id="367279"/>
    <lineage>
        <taxon>Bacteria</taxon>
        <taxon>Bacillati</taxon>
        <taxon>Actinomycetota</taxon>
        <taxon>Actinomycetes</taxon>
        <taxon>Pseudonocardiales</taxon>
        <taxon>Pseudonocardiaceae</taxon>
        <taxon>Pseudonocardia</taxon>
    </lineage>
</organism>
<evidence type="ECO:0000313" key="2">
    <source>
        <dbReference type="EMBL" id="GAA1852278.1"/>
    </source>
</evidence>
<evidence type="ECO:0000259" key="1">
    <source>
        <dbReference type="SMART" id="SM00849"/>
    </source>
</evidence>